<evidence type="ECO:0008006" key="12">
    <source>
        <dbReference type="Google" id="ProtNLM"/>
    </source>
</evidence>
<evidence type="ECO:0000256" key="1">
    <source>
        <dbReference type="ARBA" id="ARBA00022723"/>
    </source>
</evidence>
<proteinExistence type="predicted"/>
<keyword evidence="1" id="KW-0479">Metal-binding</keyword>
<protein>
    <recommendedName>
        <fullName evidence="12">THAP-type domain-containing protein</fullName>
    </recommendedName>
</protein>
<evidence type="ECO:0000256" key="3">
    <source>
        <dbReference type="ARBA" id="ARBA00022833"/>
    </source>
</evidence>
<feature type="compositionally biased region" description="Low complexity" evidence="7">
    <location>
        <begin position="88"/>
        <end position="99"/>
    </location>
</feature>
<comment type="caution">
    <text evidence="10">The sequence shown here is derived from an EMBL/GenBank/DDBJ whole genome shotgun (WGS) entry which is preliminary data.</text>
</comment>
<evidence type="ECO:0000313" key="10">
    <source>
        <dbReference type="EMBL" id="GMR57921.1"/>
    </source>
</evidence>
<keyword evidence="4 6" id="KW-0238">DNA-binding</keyword>
<evidence type="ECO:0000259" key="9">
    <source>
        <dbReference type="PROSITE" id="PS50950"/>
    </source>
</evidence>
<dbReference type="Pfam" id="PF05485">
    <property type="entry name" value="THAP"/>
    <property type="match status" value="1"/>
</dbReference>
<feature type="domain" description="C2H2-type" evidence="8">
    <location>
        <begin position="457"/>
        <end position="485"/>
    </location>
</feature>
<keyword evidence="3" id="KW-0862">Zinc</keyword>
<accession>A0AAN5D6W4</accession>
<feature type="domain" description="THAP-type" evidence="9">
    <location>
        <begin position="2"/>
        <end position="86"/>
    </location>
</feature>
<feature type="compositionally biased region" description="Acidic residues" evidence="7">
    <location>
        <begin position="212"/>
        <end position="222"/>
    </location>
</feature>
<gene>
    <name evidence="10" type="ORF">PMAYCL1PPCAC_28116</name>
</gene>
<evidence type="ECO:0000256" key="7">
    <source>
        <dbReference type="SAM" id="MobiDB-lite"/>
    </source>
</evidence>
<evidence type="ECO:0000259" key="8">
    <source>
        <dbReference type="PROSITE" id="PS50157"/>
    </source>
</evidence>
<feature type="domain" description="THAP-type" evidence="9">
    <location>
        <begin position="231"/>
        <end position="314"/>
    </location>
</feature>
<dbReference type="GO" id="GO:0003677">
    <property type="term" value="F:DNA binding"/>
    <property type="evidence" value="ECO:0007669"/>
    <property type="project" value="UniProtKB-UniRule"/>
</dbReference>
<keyword evidence="11" id="KW-1185">Reference proteome</keyword>
<dbReference type="InterPro" id="IPR006612">
    <property type="entry name" value="THAP_Znf"/>
</dbReference>
<sequence>QMQVRNCVVCGNRSDEKQMHKFTDNVLKRRIWVNALATSRDGRKTLNEALNTCRKPYLCAAHFGEDQYIHSLTSTVLKKDAVPLCAETSEAGSSVSSSTDDSREPRTLRNDPAGRGMSLRSRRFPYFINPTLTDSAGTTKYEISNGDLFTFNANAGAVAKDEEFEIKEEDDFQMDESYLLPVAPTANGIVKEEEEDEASGSVEKSPSGGAEFAEEDEEEEASNEASTSRPIKRRTCIVCHKKCEERQMHKFTANAARRMRWVQALHSSSYGRKSLMDLLNTTRKPFLCSSHFSKNQYANPDSFVLRFDALPINVETGKQSRDVPPSFTRTYSVITAPRGNGVRTQRFAHLPSAAEKGAVTNAKSPREITNADLFTSVPSTSGDAAVKKEDPDLEIIEDNFVREEDDWQSVSNDYNAATEDGNEEDEEEYVAPKRLATFDPTGYRDGDRFVLRKTATMACRSCGCKLGSPNELAEHLRTAHAAEMRGLRRDWQEQQWLECAACCNVFHAADDHQEHLIADRTKCSMADARLCWMEKE</sequence>
<evidence type="ECO:0000256" key="5">
    <source>
        <dbReference type="PROSITE-ProRule" id="PRU00042"/>
    </source>
</evidence>
<organism evidence="10 11">
    <name type="scientific">Pristionchus mayeri</name>
    <dbReference type="NCBI Taxonomy" id="1317129"/>
    <lineage>
        <taxon>Eukaryota</taxon>
        <taxon>Metazoa</taxon>
        <taxon>Ecdysozoa</taxon>
        <taxon>Nematoda</taxon>
        <taxon>Chromadorea</taxon>
        <taxon>Rhabditida</taxon>
        <taxon>Rhabditina</taxon>
        <taxon>Diplogasteromorpha</taxon>
        <taxon>Diplogasteroidea</taxon>
        <taxon>Neodiplogasteridae</taxon>
        <taxon>Pristionchus</taxon>
    </lineage>
</organism>
<feature type="region of interest" description="Disordered" evidence="7">
    <location>
        <begin position="192"/>
        <end position="228"/>
    </location>
</feature>
<dbReference type="PROSITE" id="PS50157">
    <property type="entry name" value="ZINC_FINGER_C2H2_2"/>
    <property type="match status" value="1"/>
</dbReference>
<evidence type="ECO:0000256" key="6">
    <source>
        <dbReference type="PROSITE-ProRule" id="PRU00309"/>
    </source>
</evidence>
<dbReference type="SUPFAM" id="SSF57716">
    <property type="entry name" value="Glucocorticoid receptor-like (DNA-binding domain)"/>
    <property type="match status" value="2"/>
</dbReference>
<dbReference type="SMART" id="SM00980">
    <property type="entry name" value="THAP"/>
    <property type="match status" value="2"/>
</dbReference>
<dbReference type="InterPro" id="IPR013087">
    <property type="entry name" value="Znf_C2H2_type"/>
</dbReference>
<feature type="compositionally biased region" description="Basic and acidic residues" evidence="7">
    <location>
        <begin position="100"/>
        <end position="109"/>
    </location>
</feature>
<dbReference type="GO" id="GO:0008270">
    <property type="term" value="F:zinc ion binding"/>
    <property type="evidence" value="ECO:0007669"/>
    <property type="project" value="UniProtKB-KW"/>
</dbReference>
<feature type="region of interest" description="Disordered" evidence="7">
    <location>
        <begin position="88"/>
        <end position="117"/>
    </location>
</feature>
<dbReference type="EMBL" id="BTRK01000006">
    <property type="protein sequence ID" value="GMR57921.1"/>
    <property type="molecule type" value="Genomic_DNA"/>
</dbReference>
<dbReference type="AlphaFoldDB" id="A0AAN5D6W4"/>
<evidence type="ECO:0000313" key="11">
    <source>
        <dbReference type="Proteomes" id="UP001328107"/>
    </source>
</evidence>
<evidence type="ECO:0000256" key="2">
    <source>
        <dbReference type="ARBA" id="ARBA00022771"/>
    </source>
</evidence>
<dbReference type="PROSITE" id="PS50950">
    <property type="entry name" value="ZF_THAP"/>
    <property type="match status" value="2"/>
</dbReference>
<reference evidence="11" key="1">
    <citation type="submission" date="2022-10" db="EMBL/GenBank/DDBJ databases">
        <title>Genome assembly of Pristionchus species.</title>
        <authorList>
            <person name="Yoshida K."/>
            <person name="Sommer R.J."/>
        </authorList>
    </citation>
    <scope>NUCLEOTIDE SEQUENCE [LARGE SCALE GENOMIC DNA]</scope>
    <source>
        <strain evidence="11">RS5460</strain>
    </source>
</reference>
<name>A0AAN5D6W4_9BILA</name>
<dbReference type="Proteomes" id="UP001328107">
    <property type="component" value="Unassembled WGS sequence"/>
</dbReference>
<keyword evidence="2 5" id="KW-0863">Zinc-finger</keyword>
<feature type="non-terminal residue" evidence="10">
    <location>
        <position position="1"/>
    </location>
</feature>
<evidence type="ECO:0000256" key="4">
    <source>
        <dbReference type="ARBA" id="ARBA00023125"/>
    </source>
</evidence>
<dbReference type="PROSITE" id="PS00028">
    <property type="entry name" value="ZINC_FINGER_C2H2_1"/>
    <property type="match status" value="1"/>
</dbReference>